<sequence>MNPTPIAPISNGVQKSLDQRQEVKPEEFEAQLAGYLEKEKPNTIHKEKSNSKETAEEDTPEESTDETLSVETPLLYMGWQNQQQATSPANDNLSEQSINEENQMIKSNDSLFLTQLGMEDQKIESMIKNEELSSPKIDVSTAPKNSTYSMDVMEEQSTKSLDNPALAETIVLENDPVLSAVKKEVLMTDSLVANGRFLTAEWKSGRSTEQNSTETDEMTDLSLNEKQKQFSEAVVIPVETSELTEPVNRVSKVVSPLEQETTETQTNKLAELNTIEPIIKEVASTKKTAEPQDTYTQVAEIETPVQSVQQQSIVESSSIKPLSTAEPVRQTMVQMVNDVLLEQVETVSSGKQSVARVSLNPERMGNVNIRVEMIDNVLVTKIVVDNLETRELLTTGMHQLTDNLDRQNIRLSELTIQLNENGTADFTSQERQGEEQKSSFGQKMTVSGNEPEAIQVEEKSEKGSGRLSILI</sequence>
<dbReference type="Pfam" id="PF02120">
    <property type="entry name" value="Flg_hook"/>
    <property type="match status" value="1"/>
</dbReference>
<dbReference type="eggNOG" id="ENOG5030SQP">
    <property type="taxonomic scope" value="Bacteria"/>
</dbReference>
<dbReference type="RefSeq" id="WP_023179023.1">
    <property type="nucleotide sequence ID" value="NC_022606.1"/>
</dbReference>
<reference evidence="3 4" key="1">
    <citation type="journal article" date="2013" name="Genome Announc.">
        <title>Complete Genome Sequence of Carnobacterium gilichinskyi Strain WN1359T (DSM 27470T).</title>
        <authorList>
            <person name="Leonard M.T."/>
            <person name="Panayotova N."/>
            <person name="Farmerie W.G."/>
            <person name="Triplett E.W."/>
            <person name="Nicholson W.L."/>
        </authorList>
    </citation>
    <scope>NUCLEOTIDE SEQUENCE [LARGE SCALE GENOMIC DNA]</scope>
    <source>
        <strain evidence="3 4">WN1359</strain>
    </source>
</reference>
<gene>
    <name evidence="3" type="ORF">Q783_09115</name>
</gene>
<dbReference type="HOGENOM" id="CLU_579636_0_0_9"/>
<dbReference type="KEGG" id="caw:Q783_09115"/>
<proteinExistence type="predicted"/>
<evidence type="ECO:0000313" key="4">
    <source>
        <dbReference type="Proteomes" id="UP000017469"/>
    </source>
</evidence>
<feature type="region of interest" description="Disordered" evidence="1">
    <location>
        <begin position="1"/>
        <end position="92"/>
    </location>
</feature>
<feature type="compositionally biased region" description="Basic and acidic residues" evidence="1">
    <location>
        <begin position="36"/>
        <end position="54"/>
    </location>
</feature>
<dbReference type="Gene3D" id="3.30.750.140">
    <property type="match status" value="1"/>
</dbReference>
<accession>U5SCS9</accession>
<dbReference type="Proteomes" id="UP000017469">
    <property type="component" value="Chromosome"/>
</dbReference>
<dbReference type="EMBL" id="CP006812">
    <property type="protein sequence ID" value="AGY82861.1"/>
    <property type="molecule type" value="Genomic_DNA"/>
</dbReference>
<evidence type="ECO:0000259" key="2">
    <source>
        <dbReference type="Pfam" id="PF02120"/>
    </source>
</evidence>
<dbReference type="InterPro" id="IPR038610">
    <property type="entry name" value="FliK-like_C_sf"/>
</dbReference>
<evidence type="ECO:0000256" key="1">
    <source>
        <dbReference type="SAM" id="MobiDB-lite"/>
    </source>
</evidence>
<feature type="compositionally biased region" description="Polar residues" evidence="1">
    <location>
        <begin position="79"/>
        <end position="92"/>
    </location>
</feature>
<evidence type="ECO:0000313" key="3">
    <source>
        <dbReference type="EMBL" id="AGY82861.1"/>
    </source>
</evidence>
<dbReference type="PATRIC" id="fig|1266845.5.peg.1715"/>
<dbReference type="InterPro" id="IPR021136">
    <property type="entry name" value="Flagellar_hook_control-like_C"/>
</dbReference>
<dbReference type="AlphaFoldDB" id="U5SCS9"/>
<feature type="compositionally biased region" description="Polar residues" evidence="1">
    <location>
        <begin position="438"/>
        <end position="448"/>
    </location>
</feature>
<name>U5SCS9_9LACT</name>
<protein>
    <recommendedName>
        <fullName evidence="2">Flagellar hook-length control protein-like C-terminal domain-containing protein</fullName>
    </recommendedName>
</protein>
<feature type="compositionally biased region" description="Basic and acidic residues" evidence="1">
    <location>
        <begin position="17"/>
        <end position="27"/>
    </location>
</feature>
<feature type="compositionally biased region" description="Acidic residues" evidence="1">
    <location>
        <begin position="55"/>
        <end position="65"/>
    </location>
</feature>
<dbReference type="STRING" id="1266845.Q783_09115"/>
<feature type="region of interest" description="Disordered" evidence="1">
    <location>
        <begin position="422"/>
        <end position="471"/>
    </location>
</feature>
<dbReference type="CDD" id="cd17470">
    <property type="entry name" value="T3SS_Flik_C"/>
    <property type="match status" value="1"/>
</dbReference>
<organism evidence="3 4">
    <name type="scientific">Carnobacterium inhibens subsp. gilichinskyi</name>
    <dbReference type="NCBI Taxonomy" id="1266845"/>
    <lineage>
        <taxon>Bacteria</taxon>
        <taxon>Bacillati</taxon>
        <taxon>Bacillota</taxon>
        <taxon>Bacilli</taxon>
        <taxon>Lactobacillales</taxon>
        <taxon>Carnobacteriaceae</taxon>
        <taxon>Carnobacterium</taxon>
    </lineage>
</organism>
<feature type="domain" description="Flagellar hook-length control protein-like C-terminal" evidence="2">
    <location>
        <begin position="343"/>
        <end position="423"/>
    </location>
</feature>